<reference evidence="1 2" key="2">
    <citation type="submission" date="2013-02" db="EMBL/GenBank/DDBJ databases">
        <title>The Genome Sequence of Plasmodium falciparum CAMP/Malaysia.</title>
        <authorList>
            <consortium name="The Broad Institute Genome Sequencing Platform"/>
            <consortium name="The Broad Institute Genome Sequencing Center for Infectious Disease"/>
            <person name="Neafsey D."/>
            <person name="Cheeseman I."/>
            <person name="Volkman S."/>
            <person name="Adams J."/>
            <person name="Walker B."/>
            <person name="Young S.K."/>
            <person name="Zeng Q."/>
            <person name="Gargeya S."/>
            <person name="Fitzgerald M."/>
            <person name="Haas B."/>
            <person name="Abouelleil A."/>
            <person name="Alvarado L."/>
            <person name="Arachchi H.M."/>
            <person name="Berlin A.M."/>
            <person name="Chapman S.B."/>
            <person name="Dewar J."/>
            <person name="Goldberg J."/>
            <person name="Griggs A."/>
            <person name="Gujja S."/>
            <person name="Hansen M."/>
            <person name="Howarth C."/>
            <person name="Imamovic A."/>
            <person name="Larimer J."/>
            <person name="McCowan C."/>
            <person name="Murphy C."/>
            <person name="Neiman D."/>
            <person name="Pearson M."/>
            <person name="Priest M."/>
            <person name="Roberts A."/>
            <person name="Saif S."/>
            <person name="Shea T."/>
            <person name="Sisk P."/>
            <person name="Sykes S."/>
            <person name="Wortman J."/>
            <person name="Nusbaum C."/>
            <person name="Birren B."/>
        </authorList>
    </citation>
    <scope>NUCLEOTIDE SEQUENCE [LARGE SCALE GENOMIC DNA]</scope>
    <source>
        <strain evidence="1 2">CAMP/Malaysia</strain>
    </source>
</reference>
<sequence>MNFIIKIVLYNITFKIISFLYLKIKKKNGFSILSFIFFFGYYFKNIYQYIIYIYIYIDIYNILFYLKSYNFVLLYFKNNFLPTKIVYNYIIFYYSN</sequence>
<name>A0A024X4H1_PLAFC</name>
<organism evidence="1 2">
    <name type="scientific">Plasmodium falciparum (isolate Camp / Malaysia)</name>
    <dbReference type="NCBI Taxonomy" id="5835"/>
    <lineage>
        <taxon>Eukaryota</taxon>
        <taxon>Sar</taxon>
        <taxon>Alveolata</taxon>
        <taxon>Apicomplexa</taxon>
        <taxon>Aconoidasida</taxon>
        <taxon>Haemosporida</taxon>
        <taxon>Plasmodiidae</taxon>
        <taxon>Plasmodium</taxon>
        <taxon>Plasmodium (Laverania)</taxon>
    </lineage>
</organism>
<dbReference type="EMBL" id="KI927542">
    <property type="protein sequence ID" value="ETW59701.1"/>
    <property type="molecule type" value="Genomic_DNA"/>
</dbReference>
<dbReference type="Proteomes" id="UP000030694">
    <property type="component" value="Unassembled WGS sequence"/>
</dbReference>
<gene>
    <name evidence="1" type="ORF">PFMC_04510</name>
</gene>
<dbReference type="AlphaFoldDB" id="A0A024X4H1"/>
<evidence type="ECO:0000313" key="2">
    <source>
        <dbReference type="Proteomes" id="UP000030694"/>
    </source>
</evidence>
<proteinExistence type="predicted"/>
<protein>
    <submittedName>
        <fullName evidence="1">Uncharacterized protein</fullName>
    </submittedName>
</protein>
<accession>A0A024X4H1</accession>
<reference evidence="1 2" key="1">
    <citation type="submission" date="2013-02" db="EMBL/GenBank/DDBJ databases">
        <title>The Genome Annotation of Plasmodium falciparum CAMP/Malaysia.</title>
        <authorList>
            <consortium name="The Broad Institute Genome Sequencing Platform"/>
            <consortium name="The Broad Institute Genome Sequencing Center for Infectious Disease"/>
            <person name="Neafsey D."/>
            <person name="Hoffman S."/>
            <person name="Volkman S."/>
            <person name="Rosenthal P."/>
            <person name="Walker B."/>
            <person name="Young S.K."/>
            <person name="Zeng Q."/>
            <person name="Gargeya S."/>
            <person name="Fitzgerald M."/>
            <person name="Haas B."/>
            <person name="Abouelleil A."/>
            <person name="Allen A.W."/>
            <person name="Alvarado L."/>
            <person name="Arachchi H.M."/>
            <person name="Berlin A.M."/>
            <person name="Chapman S.B."/>
            <person name="Gainer-Dewar J."/>
            <person name="Goldberg J."/>
            <person name="Griggs A."/>
            <person name="Gujja S."/>
            <person name="Hansen M."/>
            <person name="Howarth C."/>
            <person name="Imamovic A."/>
            <person name="Ireland A."/>
            <person name="Larimer J."/>
            <person name="McCowan C."/>
            <person name="Murphy C."/>
            <person name="Pearson M."/>
            <person name="Poon T.W."/>
            <person name="Priest M."/>
            <person name="Roberts A."/>
            <person name="Saif S."/>
            <person name="Shea T."/>
            <person name="Sisk P."/>
            <person name="Sykes S."/>
            <person name="Wortman J."/>
            <person name="Nusbaum C."/>
            <person name="Birren B."/>
        </authorList>
    </citation>
    <scope>NUCLEOTIDE SEQUENCE [LARGE SCALE GENOMIC DNA]</scope>
    <source>
        <strain evidence="1 2">CAMP/Malaysia</strain>
    </source>
</reference>
<evidence type="ECO:0000313" key="1">
    <source>
        <dbReference type="EMBL" id="ETW59701.1"/>
    </source>
</evidence>